<evidence type="ECO:0000256" key="1">
    <source>
        <dbReference type="ARBA" id="ARBA00005964"/>
    </source>
</evidence>
<sequence length="249" mass="28029">MTGVESGKSRRSCRSKSCCCIFWLTGPFCRLSHAILLFSLCFFMTLPRTSREQEMTIQNDLAIPTSSESDESNNQLMDNTLTSVITPQTPETVTVGSPPSLRQPHPSVRSRTTAKNKGGGDHQHNHQQQPKFSAETSVIVTTPLGKIQGRSYYINKTGEWVGGFLGVPYAQPPVHRLRFRPPMPLQSLTKDENDILNATDFGAICIQPAEQKIWDVLYLKNNRVNVRKRKLDNYNMSEDCLTLNIYVPL</sequence>
<feature type="transmembrane region" description="Helical" evidence="5">
    <location>
        <begin position="21"/>
        <end position="46"/>
    </location>
</feature>
<dbReference type="InterPro" id="IPR051093">
    <property type="entry name" value="Neuroligin/BSAL"/>
</dbReference>
<dbReference type="Proteomes" id="UP000094527">
    <property type="component" value="Unassembled WGS sequence"/>
</dbReference>
<proteinExistence type="inferred from homology"/>
<name>A0A1D2MBX7_ORCCI</name>
<evidence type="ECO:0000256" key="5">
    <source>
        <dbReference type="SAM" id="Phobius"/>
    </source>
</evidence>
<comment type="similarity">
    <text evidence="1">Belongs to the type-B carboxylesterase/lipase family.</text>
</comment>
<dbReference type="InterPro" id="IPR029058">
    <property type="entry name" value="AB_hydrolase_fold"/>
</dbReference>
<dbReference type="AlphaFoldDB" id="A0A1D2MBX7"/>
<accession>A0A1D2MBX7</accession>
<protein>
    <submittedName>
        <fullName evidence="7">Cholinesterase</fullName>
    </submittedName>
</protein>
<keyword evidence="5" id="KW-0812">Transmembrane</keyword>
<dbReference type="EMBL" id="LJIJ01001973">
    <property type="protein sequence ID" value="ODM90439.1"/>
    <property type="molecule type" value="Genomic_DNA"/>
</dbReference>
<dbReference type="Pfam" id="PF00135">
    <property type="entry name" value="COesterase"/>
    <property type="match status" value="1"/>
</dbReference>
<dbReference type="OrthoDB" id="19653at2759"/>
<keyword evidence="5" id="KW-1133">Transmembrane helix</keyword>
<comment type="caution">
    <text evidence="7">The sequence shown here is derived from an EMBL/GenBank/DDBJ whole genome shotgun (WGS) entry which is preliminary data.</text>
</comment>
<keyword evidence="2" id="KW-0732">Signal</keyword>
<dbReference type="Gene3D" id="3.40.50.1820">
    <property type="entry name" value="alpha/beta hydrolase"/>
    <property type="match status" value="1"/>
</dbReference>
<evidence type="ECO:0000256" key="2">
    <source>
        <dbReference type="ARBA" id="ARBA00022729"/>
    </source>
</evidence>
<keyword evidence="5" id="KW-0472">Membrane</keyword>
<evidence type="ECO:0000256" key="3">
    <source>
        <dbReference type="ARBA" id="ARBA00023180"/>
    </source>
</evidence>
<dbReference type="InterPro" id="IPR002018">
    <property type="entry name" value="CarbesteraseB"/>
</dbReference>
<keyword evidence="3" id="KW-0325">Glycoprotein</keyword>
<feature type="non-terminal residue" evidence="7">
    <location>
        <position position="249"/>
    </location>
</feature>
<feature type="region of interest" description="Disordered" evidence="4">
    <location>
        <begin position="83"/>
        <end position="134"/>
    </location>
</feature>
<feature type="compositionally biased region" description="Polar residues" evidence="4">
    <location>
        <begin position="83"/>
        <end position="97"/>
    </location>
</feature>
<organism evidence="7 8">
    <name type="scientific">Orchesella cincta</name>
    <name type="common">Springtail</name>
    <name type="synonym">Podura cincta</name>
    <dbReference type="NCBI Taxonomy" id="48709"/>
    <lineage>
        <taxon>Eukaryota</taxon>
        <taxon>Metazoa</taxon>
        <taxon>Ecdysozoa</taxon>
        <taxon>Arthropoda</taxon>
        <taxon>Hexapoda</taxon>
        <taxon>Collembola</taxon>
        <taxon>Entomobryomorpha</taxon>
        <taxon>Entomobryoidea</taxon>
        <taxon>Orchesellidae</taxon>
        <taxon>Orchesellinae</taxon>
        <taxon>Orchesella</taxon>
    </lineage>
</organism>
<dbReference type="InterPro" id="IPR019819">
    <property type="entry name" value="Carboxylesterase_B_CS"/>
</dbReference>
<evidence type="ECO:0000313" key="7">
    <source>
        <dbReference type="EMBL" id="ODM90439.1"/>
    </source>
</evidence>
<feature type="domain" description="Carboxylesterase type B" evidence="6">
    <location>
        <begin position="138"/>
        <end position="248"/>
    </location>
</feature>
<dbReference type="SUPFAM" id="SSF53474">
    <property type="entry name" value="alpha/beta-Hydrolases"/>
    <property type="match status" value="1"/>
</dbReference>
<gene>
    <name evidence="7" type="ORF">Ocin01_16243</name>
</gene>
<evidence type="ECO:0000259" key="6">
    <source>
        <dbReference type="Pfam" id="PF00135"/>
    </source>
</evidence>
<keyword evidence="8" id="KW-1185">Reference proteome</keyword>
<dbReference type="PROSITE" id="PS00941">
    <property type="entry name" value="CARBOXYLESTERASE_B_2"/>
    <property type="match status" value="1"/>
</dbReference>
<reference evidence="7 8" key="1">
    <citation type="journal article" date="2016" name="Genome Biol. Evol.">
        <title>Gene Family Evolution Reflects Adaptation to Soil Environmental Stressors in the Genome of the Collembolan Orchesella cincta.</title>
        <authorList>
            <person name="Faddeeva-Vakhrusheva A."/>
            <person name="Derks M.F."/>
            <person name="Anvar S.Y."/>
            <person name="Agamennone V."/>
            <person name="Suring W."/>
            <person name="Smit S."/>
            <person name="van Straalen N.M."/>
            <person name="Roelofs D."/>
        </authorList>
    </citation>
    <scope>NUCLEOTIDE SEQUENCE [LARGE SCALE GENOMIC DNA]</scope>
    <source>
        <tissue evidence="7">Mixed pool</tissue>
    </source>
</reference>
<evidence type="ECO:0000256" key="4">
    <source>
        <dbReference type="SAM" id="MobiDB-lite"/>
    </source>
</evidence>
<evidence type="ECO:0000313" key="8">
    <source>
        <dbReference type="Proteomes" id="UP000094527"/>
    </source>
</evidence>
<dbReference type="PANTHER" id="PTHR43903">
    <property type="entry name" value="NEUROLIGIN"/>
    <property type="match status" value="1"/>
</dbReference>
<dbReference type="STRING" id="48709.A0A1D2MBX7"/>